<dbReference type="Gene3D" id="2.40.40.10">
    <property type="entry name" value="RlpA-like domain"/>
    <property type="match status" value="2"/>
</dbReference>
<feature type="domain" description="Expansin-like EG45" evidence="4">
    <location>
        <begin position="354"/>
        <end position="464"/>
    </location>
</feature>
<dbReference type="InterPro" id="IPR007117">
    <property type="entry name" value="Expansin_CBD"/>
</dbReference>
<gene>
    <name evidence="6" type="ORF">TAV2_LOCUS14907</name>
</gene>
<dbReference type="SMART" id="SM00837">
    <property type="entry name" value="DPBB_1"/>
    <property type="match status" value="2"/>
</dbReference>
<dbReference type="Pfam" id="PF03330">
    <property type="entry name" value="DPBB_1"/>
    <property type="match status" value="2"/>
</dbReference>
<evidence type="ECO:0000259" key="5">
    <source>
        <dbReference type="PROSITE" id="PS50843"/>
    </source>
</evidence>
<sequence>MTILVVERYYIIMNLLFGLSFLLLNLSHCFNPKNLNISAATGVSDWSLARATWYGSPTGYGSDGGACGYGDAVGQSPFSAMVSAGGASLFKSGKGCGACYQIKCTSKPACSKNPVAVVITDECPGCVTESVHFDLSGTAFGAMAISGQDSQLRDAGVLQILYRKVECNYIGKTVTFQVEKGSNANYFAALVEYEDGDGEIGRVELKQALDSDTWLPMSQIWGAVWKLDVTSTLRAPLSLRVTSLDSGETVVASDVIPAGWQPGAKLQHCYKLISGVQMYRKNGNVLSGTMHKRNLFKRSSSMASSSSPRCFALLALFAASLSFCYCQNETIEATGWSSAGVTWYGEAEGAGSTGGACGYGSAVASPPLHAMVSAGGPSLFNNGRGCGTCYQIVCTGNPACSGRPITVTITDECPGGPCASEPVHFDLSGKSIGALAKPGQANQLRAAGVLRVGYRRAPCLYKGTNIAFRIDAGANPYYMSFVVEYENGDGDLASVEIQPAGGAFIFMQEMRSAVWKLNSGGPLRGPFNVRLTSRESRKVVVARDVIPANWKPNDTYRSVVNY</sequence>
<dbReference type="PRINTS" id="PR00829">
    <property type="entry name" value="LOLP1ALLERGN"/>
</dbReference>
<dbReference type="Gene3D" id="2.60.40.760">
    <property type="entry name" value="Expansin, cellulose-binding-like domain"/>
    <property type="match status" value="2"/>
</dbReference>
<evidence type="ECO:0000256" key="3">
    <source>
        <dbReference type="RuleBase" id="RU003460"/>
    </source>
</evidence>
<dbReference type="PRINTS" id="PR01225">
    <property type="entry name" value="EXPANSNFAMLY"/>
</dbReference>
<evidence type="ECO:0000259" key="4">
    <source>
        <dbReference type="PROSITE" id="PS50842"/>
    </source>
</evidence>
<dbReference type="InterPro" id="IPR009009">
    <property type="entry name" value="RlpA-like_DPBB"/>
</dbReference>
<dbReference type="PROSITE" id="PS50842">
    <property type="entry name" value="EXPANSIN_EG45"/>
    <property type="match status" value="2"/>
</dbReference>
<name>A0AAU9S3Y5_THLAR</name>
<dbReference type="Pfam" id="PF01357">
    <property type="entry name" value="Expansin_C"/>
    <property type="match status" value="2"/>
</dbReference>
<evidence type="ECO:0000256" key="1">
    <source>
        <dbReference type="ARBA" id="ARBA00004613"/>
    </source>
</evidence>
<feature type="domain" description="Expansin-like CBD" evidence="5">
    <location>
        <begin position="477"/>
        <end position="558"/>
    </location>
</feature>
<dbReference type="PANTHER" id="PTHR31692">
    <property type="entry name" value="EXPANSIN-B3"/>
    <property type="match status" value="1"/>
</dbReference>
<proteinExistence type="inferred from homology"/>
<evidence type="ECO:0000313" key="6">
    <source>
        <dbReference type="EMBL" id="CAH2057913.1"/>
    </source>
</evidence>
<dbReference type="AlphaFoldDB" id="A0AAU9S3Y5"/>
<dbReference type="EMBL" id="OU466860">
    <property type="protein sequence ID" value="CAH2057913.1"/>
    <property type="molecule type" value="Genomic_DNA"/>
</dbReference>
<dbReference type="GO" id="GO:0005576">
    <property type="term" value="C:extracellular region"/>
    <property type="evidence" value="ECO:0007669"/>
    <property type="project" value="UniProtKB-SubCell"/>
</dbReference>
<keyword evidence="7" id="KW-1185">Reference proteome</keyword>
<dbReference type="InterPro" id="IPR036749">
    <property type="entry name" value="Expansin_CBD_sf"/>
</dbReference>
<evidence type="ECO:0000313" key="7">
    <source>
        <dbReference type="Proteomes" id="UP000836841"/>
    </source>
</evidence>
<comment type="similarity">
    <text evidence="3">Belongs to the expansin family.</text>
</comment>
<dbReference type="InterPro" id="IPR007112">
    <property type="entry name" value="Expansin/allergen_DPBB_dom"/>
</dbReference>
<feature type="domain" description="Expansin-like CBD" evidence="5">
    <location>
        <begin position="185"/>
        <end position="268"/>
    </location>
</feature>
<dbReference type="InterPro" id="IPR036908">
    <property type="entry name" value="RlpA-like_sf"/>
</dbReference>
<keyword evidence="2" id="KW-0964">Secreted</keyword>
<reference evidence="6 7" key="1">
    <citation type="submission" date="2022-03" db="EMBL/GenBank/DDBJ databases">
        <authorList>
            <person name="Nunn A."/>
            <person name="Chopra R."/>
            <person name="Nunn A."/>
            <person name="Contreras Garrido A."/>
        </authorList>
    </citation>
    <scope>NUCLEOTIDE SEQUENCE [LARGE SCALE GENOMIC DNA]</scope>
</reference>
<dbReference type="CDD" id="cd22275">
    <property type="entry name" value="DPBB_EXPB_N"/>
    <property type="match status" value="2"/>
</dbReference>
<dbReference type="SUPFAM" id="SSF50685">
    <property type="entry name" value="Barwin-like endoglucanases"/>
    <property type="match status" value="2"/>
</dbReference>
<dbReference type="GO" id="GO:0009653">
    <property type="term" value="P:anatomical structure morphogenesis"/>
    <property type="evidence" value="ECO:0007669"/>
    <property type="project" value="UniProtKB-ARBA"/>
</dbReference>
<protein>
    <submittedName>
        <fullName evidence="6">Uncharacterized protein</fullName>
    </submittedName>
</protein>
<feature type="domain" description="Expansin-like EG45" evidence="4">
    <location>
        <begin position="64"/>
        <end position="172"/>
    </location>
</feature>
<dbReference type="InterPro" id="IPR005795">
    <property type="entry name" value="LolPI"/>
</dbReference>
<accession>A0AAU9S3Y5</accession>
<comment type="subcellular location">
    <subcellularLocation>
        <location evidence="1">Secreted</location>
    </subcellularLocation>
</comment>
<evidence type="ECO:0000256" key="2">
    <source>
        <dbReference type="ARBA" id="ARBA00022525"/>
    </source>
</evidence>
<organism evidence="6 7">
    <name type="scientific">Thlaspi arvense</name>
    <name type="common">Field penny-cress</name>
    <dbReference type="NCBI Taxonomy" id="13288"/>
    <lineage>
        <taxon>Eukaryota</taxon>
        <taxon>Viridiplantae</taxon>
        <taxon>Streptophyta</taxon>
        <taxon>Embryophyta</taxon>
        <taxon>Tracheophyta</taxon>
        <taxon>Spermatophyta</taxon>
        <taxon>Magnoliopsida</taxon>
        <taxon>eudicotyledons</taxon>
        <taxon>Gunneridae</taxon>
        <taxon>Pentapetalae</taxon>
        <taxon>rosids</taxon>
        <taxon>malvids</taxon>
        <taxon>Brassicales</taxon>
        <taxon>Brassicaceae</taxon>
        <taxon>Thlaspideae</taxon>
        <taxon>Thlaspi</taxon>
    </lineage>
</organism>
<dbReference type="PROSITE" id="PS50843">
    <property type="entry name" value="EXPANSIN_CBD"/>
    <property type="match status" value="2"/>
</dbReference>
<dbReference type="SUPFAM" id="SSF49590">
    <property type="entry name" value="PHL pollen allergen"/>
    <property type="match status" value="2"/>
</dbReference>
<dbReference type="PANTHER" id="PTHR31692:SF56">
    <property type="entry name" value="EXPANSIN-B2-RELATED"/>
    <property type="match status" value="1"/>
</dbReference>
<dbReference type="InterPro" id="IPR007118">
    <property type="entry name" value="Expan_Lol_pI"/>
</dbReference>
<dbReference type="Proteomes" id="UP000836841">
    <property type="component" value="Chromosome 4"/>
</dbReference>